<comment type="caution">
    <text evidence="9">The sequence shown here is derived from an EMBL/GenBank/DDBJ whole genome shotgun (WGS) entry which is preliminary data.</text>
</comment>
<feature type="domain" description="Replication protein A 70 kDa DNA-binding subunit B/D first OB fold" evidence="7">
    <location>
        <begin position="5"/>
        <end position="106"/>
    </location>
</feature>
<keyword evidence="4" id="KW-0862">Zinc</keyword>
<evidence type="ECO:0000259" key="8">
    <source>
        <dbReference type="Pfam" id="PF08646"/>
    </source>
</evidence>
<dbReference type="CDD" id="cd04480">
    <property type="entry name" value="RPA1_DBD_A_like"/>
    <property type="match status" value="1"/>
</dbReference>
<dbReference type="PANTHER" id="PTHR47165:SF4">
    <property type="entry name" value="OS03G0429900 PROTEIN"/>
    <property type="match status" value="1"/>
</dbReference>
<keyword evidence="3" id="KW-0863">Zinc-finger</keyword>
<accession>A0A164T073</accession>
<dbReference type="InterPro" id="IPR003871">
    <property type="entry name" value="RFA1B/D_OB_1st"/>
</dbReference>
<dbReference type="GO" id="GO:0008270">
    <property type="term" value="F:zinc ion binding"/>
    <property type="evidence" value="ECO:0007669"/>
    <property type="project" value="UniProtKB-KW"/>
</dbReference>
<evidence type="ECO:0008006" key="10">
    <source>
        <dbReference type="Google" id="ProtNLM"/>
    </source>
</evidence>
<dbReference type="GO" id="GO:0003677">
    <property type="term" value="F:DNA binding"/>
    <property type="evidence" value="ECO:0007669"/>
    <property type="project" value="UniProtKB-KW"/>
</dbReference>
<gene>
    <name evidence="9" type="ORF">DCAR_024022</name>
</gene>
<dbReference type="InterPro" id="IPR012340">
    <property type="entry name" value="NA-bd_OB-fold"/>
</dbReference>
<dbReference type="Pfam" id="PF08646">
    <property type="entry name" value="Rep_fac-A_C"/>
    <property type="match status" value="1"/>
</dbReference>
<keyword evidence="5" id="KW-0238">DNA-binding</keyword>
<dbReference type="Gramene" id="KZM86888">
    <property type="protein sequence ID" value="KZM86888"/>
    <property type="gene ID" value="DCAR_024022"/>
</dbReference>
<evidence type="ECO:0000256" key="6">
    <source>
        <dbReference type="SAM" id="MobiDB-lite"/>
    </source>
</evidence>
<evidence type="ECO:0000256" key="5">
    <source>
        <dbReference type="ARBA" id="ARBA00023125"/>
    </source>
</evidence>
<dbReference type="SUPFAM" id="SSF50249">
    <property type="entry name" value="Nucleic acid-binding proteins"/>
    <property type="match status" value="3"/>
</dbReference>
<organism evidence="9">
    <name type="scientific">Daucus carota subsp. sativus</name>
    <name type="common">Carrot</name>
    <dbReference type="NCBI Taxonomy" id="79200"/>
    <lineage>
        <taxon>Eukaryota</taxon>
        <taxon>Viridiplantae</taxon>
        <taxon>Streptophyta</taxon>
        <taxon>Embryophyta</taxon>
        <taxon>Tracheophyta</taxon>
        <taxon>Spermatophyta</taxon>
        <taxon>Magnoliopsida</taxon>
        <taxon>eudicotyledons</taxon>
        <taxon>Gunneridae</taxon>
        <taxon>Pentapetalae</taxon>
        <taxon>asterids</taxon>
        <taxon>campanulids</taxon>
        <taxon>Apiales</taxon>
        <taxon>Apiaceae</taxon>
        <taxon>Apioideae</taxon>
        <taxon>Scandiceae</taxon>
        <taxon>Daucinae</taxon>
        <taxon>Daucus</taxon>
        <taxon>Daucus sect. Daucus</taxon>
    </lineage>
</organism>
<dbReference type="PANTHER" id="PTHR47165">
    <property type="entry name" value="OS03G0429900 PROTEIN"/>
    <property type="match status" value="1"/>
</dbReference>
<dbReference type="InterPro" id="IPR047192">
    <property type="entry name" value="Euk_RPA1_DBD_C"/>
</dbReference>
<evidence type="ECO:0000256" key="1">
    <source>
        <dbReference type="ARBA" id="ARBA00005690"/>
    </source>
</evidence>
<reference evidence="9" key="1">
    <citation type="journal article" date="2016" name="Nat. Genet.">
        <title>A high-quality carrot genome assembly provides new insights into carotenoid accumulation and asterid genome evolution.</title>
        <authorList>
            <person name="Iorizzo M."/>
            <person name="Ellison S."/>
            <person name="Senalik D."/>
            <person name="Zeng P."/>
            <person name="Satapoomin P."/>
            <person name="Huang J."/>
            <person name="Bowman M."/>
            <person name="Iovene M."/>
            <person name="Sanseverino W."/>
            <person name="Cavagnaro P."/>
            <person name="Yildiz M."/>
            <person name="Macko-Podgorni A."/>
            <person name="Moranska E."/>
            <person name="Grzebelus E."/>
            <person name="Grzebelus D."/>
            <person name="Ashrafi H."/>
            <person name="Zheng Z."/>
            <person name="Cheng S."/>
            <person name="Spooner D."/>
            <person name="Van Deynze A."/>
            <person name="Simon P."/>
        </authorList>
    </citation>
    <scope>NUCLEOTIDE SEQUENCE [LARGE SCALE GENOMIC DNA]</scope>
    <source>
        <tissue evidence="9">Leaf</tissue>
    </source>
</reference>
<protein>
    <recommendedName>
        <fullName evidence="10">Replication factor A C-terminal domain-containing protein</fullName>
    </recommendedName>
</protein>
<evidence type="ECO:0000259" key="7">
    <source>
        <dbReference type="Pfam" id="PF02721"/>
    </source>
</evidence>
<feature type="region of interest" description="Disordered" evidence="6">
    <location>
        <begin position="433"/>
        <end position="474"/>
    </location>
</feature>
<evidence type="ECO:0000256" key="4">
    <source>
        <dbReference type="ARBA" id="ARBA00022833"/>
    </source>
</evidence>
<dbReference type="Pfam" id="PF02721">
    <property type="entry name" value="DUF223"/>
    <property type="match status" value="1"/>
</dbReference>
<comment type="similarity">
    <text evidence="1">Belongs to the replication factor A protein 1 family.</text>
</comment>
<dbReference type="OMA" id="DTEKGWC"/>
<dbReference type="AlphaFoldDB" id="A0A164T073"/>
<proteinExistence type="inferred from homology"/>
<dbReference type="STRING" id="79200.A0A164T073"/>
<dbReference type="CDD" id="cd04476">
    <property type="entry name" value="RPA1_DBD_C"/>
    <property type="match status" value="1"/>
</dbReference>
<evidence type="ECO:0000256" key="3">
    <source>
        <dbReference type="ARBA" id="ARBA00022771"/>
    </source>
</evidence>
<sequence>MAFVYLPDLRGDEEDWVIRVRVCRMWESISTKDGSLLSMDMILADEKENLMHAALRKHLVPRFKHRLTEGHVYELRNVKVSTNTYPYRPLASSSRLLFLATTEVRPLGEEGAAIPRYGFQFVDHATLRGRADDVTTLSDIVGCYCGFGEVEVVGAGYRKWDIRIFTDYSVTSTVTLWGKLGELFDPALYAGDGGPYVIVVSSVTVKTFQGALNFATTSGSRIYVNPDIDHISSIKERFSALSPRVVAIEGPSVAKLPPEEAMFVNRMTVESLVNATCAGELKVDAVTLKATITAINNNYGWYYVSCKSCVRKAVLKEGVYVCNACDKTVDYPLTLFRVNVQVEDPTGSTTVVLFNAAVERLLDVSARKIVNAMAPGDTSVPAELQPLLGREFVFKLKLNKYNLVDGLQDYGVSAVYTPLAELESAHAKKTLEAAGNDVAGSPTDDANVAEGDKKRKRKLTHVVKDAAEDGSGTS</sequence>
<evidence type="ECO:0000256" key="2">
    <source>
        <dbReference type="ARBA" id="ARBA00022723"/>
    </source>
</evidence>
<feature type="domain" description="Replication factor A C-terminal" evidence="8">
    <location>
        <begin position="287"/>
        <end position="400"/>
    </location>
</feature>
<keyword evidence="2" id="KW-0479">Metal-binding</keyword>
<evidence type="ECO:0000313" key="9">
    <source>
        <dbReference type="EMBL" id="KZM86888.1"/>
    </source>
</evidence>
<dbReference type="InterPro" id="IPR013955">
    <property type="entry name" value="Rep_factor-A_C"/>
</dbReference>
<name>A0A164T073_DAUCS</name>
<dbReference type="EMBL" id="LNRQ01000007">
    <property type="protein sequence ID" value="KZM86888.1"/>
    <property type="molecule type" value="Genomic_DNA"/>
</dbReference>
<dbReference type="Gene3D" id="2.40.50.140">
    <property type="entry name" value="Nucleic acid-binding proteins"/>
    <property type="match status" value="3"/>
</dbReference>